<reference evidence="2" key="1">
    <citation type="submission" date="2014-09" db="EMBL/GenBank/DDBJ databases">
        <title>Draft genome sequence of an oleaginous Mucoromycotina fungus Mucor ambiguus NBRC6742.</title>
        <authorList>
            <person name="Takeda I."/>
            <person name="Yamane N."/>
            <person name="Morita T."/>
            <person name="Tamano K."/>
            <person name="Machida M."/>
            <person name="Baker S."/>
            <person name="Koike H."/>
        </authorList>
    </citation>
    <scope>NUCLEOTIDE SEQUENCE</scope>
    <source>
        <strain evidence="2">NBRC 6742</strain>
    </source>
</reference>
<gene>
    <name evidence="2" type="ORF">MAM1_0011c01155</name>
</gene>
<dbReference type="EMBL" id="DF836300">
    <property type="protein sequence ID" value="GAN01720.1"/>
    <property type="molecule type" value="Genomic_DNA"/>
</dbReference>
<evidence type="ECO:0000313" key="2">
    <source>
        <dbReference type="EMBL" id="GAN01720.1"/>
    </source>
</evidence>
<evidence type="ECO:0000313" key="3">
    <source>
        <dbReference type="Proteomes" id="UP000053815"/>
    </source>
</evidence>
<dbReference type="CDD" id="cd23454">
    <property type="entry name" value="beta-trefoil_Ricin_GllA-1"/>
    <property type="match status" value="1"/>
</dbReference>
<dbReference type="STRING" id="91626.A0A0C9LQV1"/>
<dbReference type="SUPFAM" id="SSF50370">
    <property type="entry name" value="Ricin B-like lectins"/>
    <property type="match status" value="1"/>
</dbReference>
<protein>
    <recommendedName>
        <fullName evidence="1">Ricin B lectin domain-containing protein</fullName>
    </recommendedName>
</protein>
<organism evidence="2">
    <name type="scientific">Mucor ambiguus</name>
    <dbReference type="NCBI Taxonomy" id="91626"/>
    <lineage>
        <taxon>Eukaryota</taxon>
        <taxon>Fungi</taxon>
        <taxon>Fungi incertae sedis</taxon>
        <taxon>Mucoromycota</taxon>
        <taxon>Mucoromycotina</taxon>
        <taxon>Mucoromycetes</taxon>
        <taxon>Mucorales</taxon>
        <taxon>Mucorineae</taxon>
        <taxon>Mucoraceae</taxon>
        <taxon>Mucor</taxon>
    </lineage>
</organism>
<dbReference type="PROSITE" id="PS50231">
    <property type="entry name" value="RICIN_B_LECTIN"/>
    <property type="match status" value="1"/>
</dbReference>
<dbReference type="SMART" id="SM00458">
    <property type="entry name" value="RICIN"/>
    <property type="match status" value="1"/>
</dbReference>
<feature type="domain" description="Ricin B lectin" evidence="1">
    <location>
        <begin position="7"/>
        <end position="147"/>
    </location>
</feature>
<keyword evidence="3" id="KW-1185">Reference proteome</keyword>
<accession>A0A0C9LQV1</accession>
<dbReference type="InterPro" id="IPR000772">
    <property type="entry name" value="Ricin_B_lectin"/>
</dbReference>
<sequence length="149" mass="16917">MTASIPQGPFFIISKFNKRVLDVEGASTKDGAKICVWQKKESSDNENQLWEYRNGNFVNVHSGKVLDIKGSKVKSDVRIVQNEKATSNDEEIEKQRWLIDHEGYIHISSNPDLVLDIKGAEDENGAEVILYEKRSGTVAANQQWELVRR</sequence>
<dbReference type="OrthoDB" id="9895617at2759"/>
<dbReference type="InterPro" id="IPR035992">
    <property type="entry name" value="Ricin_B-like_lectins"/>
</dbReference>
<dbReference type="AlphaFoldDB" id="A0A0C9LQV1"/>
<dbReference type="Proteomes" id="UP000053815">
    <property type="component" value="Unassembled WGS sequence"/>
</dbReference>
<proteinExistence type="predicted"/>
<evidence type="ECO:0000259" key="1">
    <source>
        <dbReference type="SMART" id="SM00458"/>
    </source>
</evidence>
<name>A0A0C9LQV1_9FUNG</name>
<dbReference type="Pfam" id="PF14200">
    <property type="entry name" value="RicinB_lectin_2"/>
    <property type="match status" value="1"/>
</dbReference>
<dbReference type="Gene3D" id="2.80.10.50">
    <property type="match status" value="1"/>
</dbReference>